<sequence>MKSGRFLSEKNVQNRERVAVVGKTVVKNL</sequence>
<accession>W1Y5H4</accession>
<comment type="caution">
    <text evidence="1">The sequence shown here is derived from an EMBL/GenBank/DDBJ whole genome shotgun (WGS) entry which is preliminary data.</text>
</comment>
<protein>
    <submittedName>
        <fullName evidence="1">Uncharacterized protein</fullName>
    </submittedName>
</protein>
<reference evidence="1" key="1">
    <citation type="submission" date="2013-12" db="EMBL/GenBank/DDBJ databases">
        <title>A Varibaculum cambriense genome reconstructed from a premature infant gut community with otherwise low bacterial novelty that shifts toward anaerobic metabolism during the third week of life.</title>
        <authorList>
            <person name="Brown C.T."/>
            <person name="Sharon I."/>
            <person name="Thomas B.C."/>
            <person name="Castelle C.J."/>
            <person name="Morowitz M.J."/>
            <person name="Banfield J.F."/>
        </authorList>
    </citation>
    <scope>NUCLEOTIDE SEQUENCE</scope>
</reference>
<gene>
    <name evidence="1" type="ORF">Q604_UNBC08129G0001</name>
</gene>
<name>W1Y5H4_9ZZZZ</name>
<organism evidence="1">
    <name type="scientific">human gut metagenome</name>
    <dbReference type="NCBI Taxonomy" id="408170"/>
    <lineage>
        <taxon>unclassified sequences</taxon>
        <taxon>metagenomes</taxon>
        <taxon>organismal metagenomes</taxon>
    </lineage>
</organism>
<dbReference type="EMBL" id="AZMM01008129">
    <property type="protein sequence ID" value="ETJ37666.1"/>
    <property type="molecule type" value="Genomic_DNA"/>
</dbReference>
<evidence type="ECO:0000313" key="1">
    <source>
        <dbReference type="EMBL" id="ETJ37666.1"/>
    </source>
</evidence>
<feature type="non-terminal residue" evidence="1">
    <location>
        <position position="29"/>
    </location>
</feature>
<dbReference type="AlphaFoldDB" id="W1Y5H4"/>
<proteinExistence type="predicted"/>